<dbReference type="EMBL" id="JAJBZG010000005">
    <property type="protein sequence ID" value="MCB7481604.1"/>
    <property type="molecule type" value="Genomic_DNA"/>
</dbReference>
<proteinExistence type="predicted"/>
<accession>A0A9X1LJR8</accession>
<reference evidence="1" key="1">
    <citation type="submission" date="2021-10" db="EMBL/GenBank/DDBJ databases">
        <title>Gramella sp. ASW11-100T, isolated from marine sediment.</title>
        <authorList>
            <person name="Xia C."/>
        </authorList>
    </citation>
    <scope>NUCLEOTIDE SEQUENCE</scope>
    <source>
        <strain evidence="1">ASW11-100</strain>
    </source>
</reference>
<organism evidence="1 2">
    <name type="scientific">Christiangramia sediminis</name>
    <dbReference type="NCBI Taxonomy" id="2881336"/>
    <lineage>
        <taxon>Bacteria</taxon>
        <taxon>Pseudomonadati</taxon>
        <taxon>Bacteroidota</taxon>
        <taxon>Flavobacteriia</taxon>
        <taxon>Flavobacteriales</taxon>
        <taxon>Flavobacteriaceae</taxon>
        <taxon>Christiangramia</taxon>
    </lineage>
</organism>
<gene>
    <name evidence="1" type="ORF">LGQ90_10065</name>
</gene>
<keyword evidence="2" id="KW-1185">Reference proteome</keyword>
<dbReference type="RefSeq" id="WP_229340720.1">
    <property type="nucleotide sequence ID" value="NZ_JAJBZG010000005.1"/>
</dbReference>
<dbReference type="PANTHER" id="PTHR38733">
    <property type="entry name" value="PROTEIN MCRC"/>
    <property type="match status" value="1"/>
</dbReference>
<evidence type="ECO:0000313" key="2">
    <source>
        <dbReference type="Proteomes" id="UP001139414"/>
    </source>
</evidence>
<dbReference type="PANTHER" id="PTHR38733:SF1">
    <property type="entry name" value="TYPE IV METHYL-DIRECTED RESTRICTION ENZYME ECOKMCRBC"/>
    <property type="match status" value="1"/>
</dbReference>
<dbReference type="Proteomes" id="UP001139414">
    <property type="component" value="Unassembled WGS sequence"/>
</dbReference>
<sequence length="427" mass="51012">MKIIGFKDFYKKEDENRLILKLYSKESDQAEKKYYVQTGLFSGIVFHKECRFNITTRYGDVFLRRMLNYVNDIYVDTEKYKASKKENFNEFQFILAYLFIQTLEKASVLGLPKEYQNVTERSHKVRGRVDINAYLKHDMPFRGKLTSSYRTQKYIQEIIDVLYLSLLKLEKTFGKDINDKIFGVKQLLKREYSGIYVSQETLLKAKNHRVLSNPLFASFKKVLEYAEIILLDYELTPEKKKDNKLETTGFLFDISQLFELYLEKLLAKRFSDWEVKGQEEIKLYSSQFYSRKMLPDLVLKHKYSDKVIVFDAKFKSMRMERKPSKISDLDRNDFYQIHTYMQYYQSDLIFGGLMYPLSNELKLDNTHSDYLFGHINHSNTKFIVDGIYVNDKMTMKKILESENRFLDRIENLIEERLERKEVKLKAV</sequence>
<name>A0A9X1LJR8_9FLAO</name>
<dbReference type="InterPro" id="IPR019292">
    <property type="entry name" value="McrC"/>
</dbReference>
<dbReference type="Pfam" id="PF10117">
    <property type="entry name" value="McrBC"/>
    <property type="match status" value="1"/>
</dbReference>
<protein>
    <submittedName>
        <fullName evidence="1">McrC family protein</fullName>
    </submittedName>
</protein>
<dbReference type="AlphaFoldDB" id="A0A9X1LJR8"/>
<evidence type="ECO:0000313" key="1">
    <source>
        <dbReference type="EMBL" id="MCB7481604.1"/>
    </source>
</evidence>
<comment type="caution">
    <text evidence="1">The sequence shown here is derived from an EMBL/GenBank/DDBJ whole genome shotgun (WGS) entry which is preliminary data.</text>
</comment>